<dbReference type="GO" id="GO:0030976">
    <property type="term" value="F:thiamine pyrophosphate binding"/>
    <property type="evidence" value="ECO:0007669"/>
    <property type="project" value="InterPro"/>
</dbReference>
<proteinExistence type="predicted"/>
<dbReference type="PANTHER" id="PTHR48084:SF4">
    <property type="entry name" value="2-OXOGLUTARATE OXIDOREDUCTASE SUBUNIT KORB"/>
    <property type="match status" value="1"/>
</dbReference>
<gene>
    <name evidence="3" type="ORF">B1B_15791</name>
</gene>
<dbReference type="Gene3D" id="3.40.50.970">
    <property type="match status" value="1"/>
</dbReference>
<reference evidence="3" key="1">
    <citation type="submission" date="2013-08" db="EMBL/GenBank/DDBJ databases">
        <authorList>
            <person name="Mendez C."/>
            <person name="Richter M."/>
            <person name="Ferrer M."/>
            <person name="Sanchez J."/>
        </authorList>
    </citation>
    <scope>NUCLEOTIDE SEQUENCE</scope>
</reference>
<feature type="domain" description="Thiamine pyrophosphate enzyme TPP-binding" evidence="2">
    <location>
        <begin position="46"/>
        <end position="190"/>
    </location>
</feature>
<dbReference type="Pfam" id="PF02775">
    <property type="entry name" value="TPP_enzyme_C"/>
    <property type="match status" value="1"/>
</dbReference>
<dbReference type="SUPFAM" id="SSF52518">
    <property type="entry name" value="Thiamin diphosphate-binding fold (THDP-binding)"/>
    <property type="match status" value="1"/>
</dbReference>
<protein>
    <submittedName>
        <fullName evidence="3">Pyruvate ferredoxin/flavodoxin oxidoreductase, beta subunit</fullName>
    </submittedName>
</protein>
<accession>T0Z2I5</accession>
<organism evidence="3">
    <name type="scientific">mine drainage metagenome</name>
    <dbReference type="NCBI Taxonomy" id="410659"/>
    <lineage>
        <taxon>unclassified sequences</taxon>
        <taxon>metagenomes</taxon>
        <taxon>ecological metagenomes</taxon>
    </lineage>
</organism>
<evidence type="ECO:0000259" key="2">
    <source>
        <dbReference type="Pfam" id="PF02775"/>
    </source>
</evidence>
<reference evidence="3" key="2">
    <citation type="journal article" date="2014" name="ISME J.">
        <title>Microbial stratification in low pH oxic and suboxic macroscopic growths along an acid mine drainage.</title>
        <authorList>
            <person name="Mendez-Garcia C."/>
            <person name="Mesa V."/>
            <person name="Sprenger R.R."/>
            <person name="Richter M."/>
            <person name="Diez M.S."/>
            <person name="Solano J."/>
            <person name="Bargiela R."/>
            <person name="Golyshina O.V."/>
            <person name="Manteca A."/>
            <person name="Ramos J.L."/>
            <person name="Gallego J.R."/>
            <person name="Llorente I."/>
            <person name="Martins Dos Santos V.A."/>
            <person name="Jensen O.N."/>
            <person name="Pelaez A.I."/>
            <person name="Sanchez J."/>
            <person name="Ferrer M."/>
        </authorList>
    </citation>
    <scope>NUCLEOTIDE SEQUENCE</scope>
</reference>
<dbReference type="GO" id="GO:0045333">
    <property type="term" value="P:cellular respiration"/>
    <property type="evidence" value="ECO:0007669"/>
    <property type="project" value="UniProtKB-ARBA"/>
</dbReference>
<sequence length="204" mass="21644">MVKSFQPVQSTWCPGCGDFGVLAALKRAAANQKVPQHELTVVGGIGCSGGIHNFLELNGIHALHGRLLAQAVGIKLANPQLTVVAAGGDGDGYAIGMGHFMHAFKKNVSILYVVMNNETYGLTKGQASPTSVIGFEGNVEPPFDAILAALSVRADNFVARTFSGDPKTMTKILEEALTFNRAGRGFAFIEDLSPCVTYNDTFKL</sequence>
<dbReference type="InterPro" id="IPR011766">
    <property type="entry name" value="TPP_enzyme_TPP-bd"/>
</dbReference>
<feature type="non-terminal residue" evidence="3">
    <location>
        <position position="204"/>
    </location>
</feature>
<dbReference type="EMBL" id="AUZY01010499">
    <property type="protein sequence ID" value="EQD38452.1"/>
    <property type="molecule type" value="Genomic_DNA"/>
</dbReference>
<evidence type="ECO:0000313" key="3">
    <source>
        <dbReference type="EMBL" id="EQD38452.1"/>
    </source>
</evidence>
<comment type="caution">
    <text evidence="3">The sequence shown here is derived from an EMBL/GenBank/DDBJ whole genome shotgun (WGS) entry which is preliminary data.</text>
</comment>
<dbReference type="GO" id="GO:0016625">
    <property type="term" value="F:oxidoreductase activity, acting on the aldehyde or oxo group of donors, iron-sulfur protein as acceptor"/>
    <property type="evidence" value="ECO:0007669"/>
    <property type="project" value="UniProtKB-ARBA"/>
</dbReference>
<dbReference type="InterPro" id="IPR051457">
    <property type="entry name" value="2-oxoacid:Fd_oxidoreductase"/>
</dbReference>
<keyword evidence="1" id="KW-0560">Oxidoreductase</keyword>
<keyword evidence="3" id="KW-0670">Pyruvate</keyword>
<dbReference type="InterPro" id="IPR029061">
    <property type="entry name" value="THDP-binding"/>
</dbReference>
<dbReference type="AlphaFoldDB" id="T0Z2I5"/>
<dbReference type="PANTHER" id="PTHR48084">
    <property type="entry name" value="2-OXOGLUTARATE OXIDOREDUCTASE SUBUNIT KORB-RELATED"/>
    <property type="match status" value="1"/>
</dbReference>
<evidence type="ECO:0000256" key="1">
    <source>
        <dbReference type="ARBA" id="ARBA00023002"/>
    </source>
</evidence>
<dbReference type="CDD" id="cd03375">
    <property type="entry name" value="TPP_OGFOR"/>
    <property type="match status" value="1"/>
</dbReference>
<name>T0Z2I5_9ZZZZ</name>